<dbReference type="EMBL" id="CAXKWB010003685">
    <property type="protein sequence ID" value="CAL4069862.1"/>
    <property type="molecule type" value="Genomic_DNA"/>
</dbReference>
<dbReference type="AlphaFoldDB" id="A0AAV2Q4N9"/>
<keyword evidence="2" id="KW-1185">Reference proteome</keyword>
<sequence length="106" mass="12129">MATGQHPYSVVSVTCKCPHNEDNQILNWDRQACNTGNEYTTHMTGNVVKANKVGPNCLCAQKCFERERIENVNFFFCSFMQVKIGISNVLIYSHTHNIQQISEDMR</sequence>
<feature type="non-terminal residue" evidence="1">
    <location>
        <position position="106"/>
    </location>
</feature>
<proteinExistence type="predicted"/>
<organism evidence="1 2">
    <name type="scientific">Meganyctiphanes norvegica</name>
    <name type="common">Northern krill</name>
    <name type="synonym">Thysanopoda norvegica</name>
    <dbReference type="NCBI Taxonomy" id="48144"/>
    <lineage>
        <taxon>Eukaryota</taxon>
        <taxon>Metazoa</taxon>
        <taxon>Ecdysozoa</taxon>
        <taxon>Arthropoda</taxon>
        <taxon>Crustacea</taxon>
        <taxon>Multicrustacea</taxon>
        <taxon>Malacostraca</taxon>
        <taxon>Eumalacostraca</taxon>
        <taxon>Eucarida</taxon>
        <taxon>Euphausiacea</taxon>
        <taxon>Euphausiidae</taxon>
        <taxon>Meganyctiphanes</taxon>
    </lineage>
</organism>
<accession>A0AAV2Q4N9</accession>
<dbReference type="Proteomes" id="UP001497623">
    <property type="component" value="Unassembled WGS sequence"/>
</dbReference>
<reference evidence="1 2" key="1">
    <citation type="submission" date="2024-05" db="EMBL/GenBank/DDBJ databases">
        <authorList>
            <person name="Wallberg A."/>
        </authorList>
    </citation>
    <scope>NUCLEOTIDE SEQUENCE [LARGE SCALE GENOMIC DNA]</scope>
</reference>
<comment type="caution">
    <text evidence="1">The sequence shown here is derived from an EMBL/GenBank/DDBJ whole genome shotgun (WGS) entry which is preliminary data.</text>
</comment>
<evidence type="ECO:0000313" key="2">
    <source>
        <dbReference type="Proteomes" id="UP001497623"/>
    </source>
</evidence>
<evidence type="ECO:0000313" key="1">
    <source>
        <dbReference type="EMBL" id="CAL4069862.1"/>
    </source>
</evidence>
<name>A0AAV2Q4N9_MEGNR</name>
<gene>
    <name evidence="1" type="ORF">MNOR_LOCUS8092</name>
</gene>
<protein>
    <submittedName>
        <fullName evidence="1">Uncharacterized protein</fullName>
    </submittedName>
</protein>